<proteinExistence type="predicted"/>
<name>D2S2K3_HALTV</name>
<dbReference type="OrthoDB" id="275628at2157"/>
<evidence type="ECO:0000313" key="1">
    <source>
        <dbReference type="EMBL" id="ADB63600.1"/>
    </source>
</evidence>
<keyword evidence="2" id="KW-1185">Reference proteome</keyword>
<keyword evidence="1" id="KW-0614">Plasmid</keyword>
<dbReference type="AlphaFoldDB" id="D2S2K3"/>
<reference evidence="1 2" key="1">
    <citation type="journal article" date="2010" name="Stand. Genomic Sci.">
        <title>Complete genome sequence of Haloterrigena turkmenica type strain (4k).</title>
        <authorList>
            <person name="Saunders E."/>
            <person name="Tindall B.J."/>
            <person name="Fahnrich R."/>
            <person name="Lapidus A."/>
            <person name="Copeland A."/>
            <person name="Del Rio T.G."/>
            <person name="Lucas S."/>
            <person name="Chen F."/>
            <person name="Tice H."/>
            <person name="Cheng J.F."/>
            <person name="Han C."/>
            <person name="Detter J.C."/>
            <person name="Bruce D."/>
            <person name="Goodwin L."/>
            <person name="Chain P."/>
            <person name="Pitluck S."/>
            <person name="Pati A."/>
            <person name="Ivanova N."/>
            <person name="Mavromatis K."/>
            <person name="Chen A."/>
            <person name="Palaniappan K."/>
            <person name="Land M."/>
            <person name="Hauser L."/>
            <person name="Chang Y.J."/>
            <person name="Jeffries C.D."/>
            <person name="Brettin T."/>
            <person name="Rohde M."/>
            <person name="Goker M."/>
            <person name="Bristow J."/>
            <person name="Eisen J.A."/>
            <person name="Markowitz V."/>
            <person name="Hugenholtz P."/>
            <person name="Klenk H.P."/>
            <person name="Kyrpides N.C."/>
        </authorList>
    </citation>
    <scope>NUCLEOTIDE SEQUENCE [LARGE SCALE GENOMIC DNA]</scope>
    <source>
        <strain evidence="2">ATCC 51198 / DSM 5511 / JCM 9101 / NCIMB 13204 / VKM B-1734 / 4k</strain>
    </source>
</reference>
<dbReference type="GeneID" id="58789301"/>
<sequence>MSDIETEPELVGAVWDRVLLGADGSVSHRVTVSSGDTETRWECLEFNPARAWKHNHAYNLYDIGLYELVEDPRESDQDSK</sequence>
<evidence type="ECO:0000313" key="2">
    <source>
        <dbReference type="Proteomes" id="UP000001903"/>
    </source>
</evidence>
<dbReference type="Proteomes" id="UP000001903">
    <property type="component" value="Plasmid pHTUR03"/>
</dbReference>
<gene>
    <name evidence="1" type="ordered locus">Htur_4840</name>
</gene>
<protein>
    <submittedName>
        <fullName evidence="1">Uncharacterized protein</fullName>
    </submittedName>
</protein>
<organism evidence="1 2">
    <name type="scientific">Haloterrigena turkmenica (strain ATCC 51198 / DSM 5511 / JCM 9101 / NCIMB 13204 / VKM B-1734 / 4k)</name>
    <name type="common">Halococcus turkmenicus</name>
    <dbReference type="NCBI Taxonomy" id="543526"/>
    <lineage>
        <taxon>Archaea</taxon>
        <taxon>Methanobacteriati</taxon>
        <taxon>Methanobacteriota</taxon>
        <taxon>Stenosarchaea group</taxon>
        <taxon>Halobacteria</taxon>
        <taxon>Halobacteriales</taxon>
        <taxon>Natrialbaceae</taxon>
        <taxon>Haloterrigena</taxon>
    </lineage>
</organism>
<accession>D2S2K3</accession>
<geneLocation type="plasmid" evidence="1 2">
    <name>pHTUR03</name>
</geneLocation>
<dbReference type="HOGENOM" id="CLU_2581330_0_0_2"/>
<dbReference type="EMBL" id="CP001863">
    <property type="protein sequence ID" value="ADB63600.1"/>
    <property type="molecule type" value="Genomic_DNA"/>
</dbReference>
<dbReference type="RefSeq" id="WP_012945843.1">
    <property type="nucleotide sequence ID" value="NC_013746.1"/>
</dbReference>
<dbReference type="KEGG" id="htu:Htur_4840"/>